<keyword evidence="7" id="KW-0325">Glycoprotein</keyword>
<evidence type="ECO:0000313" key="14">
    <source>
        <dbReference type="Proteomes" id="UP001163846"/>
    </source>
</evidence>
<dbReference type="GO" id="GO:0050660">
    <property type="term" value="F:flavin adenine dinucleotide binding"/>
    <property type="evidence" value="ECO:0007669"/>
    <property type="project" value="InterPro"/>
</dbReference>
<comment type="similarity">
    <text evidence="2 9">Belongs to the GMC oxidoreductase family.</text>
</comment>
<dbReference type="PANTHER" id="PTHR11552:SF201">
    <property type="entry name" value="GLUCOSE-METHANOL-CHOLINE OXIDOREDUCTASE N-TERMINAL DOMAIN-CONTAINING PROTEIN"/>
    <property type="match status" value="1"/>
</dbReference>
<evidence type="ECO:0000256" key="7">
    <source>
        <dbReference type="ARBA" id="ARBA00023180"/>
    </source>
</evidence>
<feature type="signal peptide" evidence="10">
    <location>
        <begin position="1"/>
        <end position="21"/>
    </location>
</feature>
<dbReference type="PIRSF" id="PIRSF000137">
    <property type="entry name" value="Alcohol_oxidase"/>
    <property type="match status" value="1"/>
</dbReference>
<keyword evidence="5 9" id="KW-0274">FAD</keyword>
<dbReference type="AlphaFoldDB" id="A0AA38UGF6"/>
<feature type="domain" description="Glucose-methanol-choline oxidoreductase N-terminal" evidence="12">
    <location>
        <begin position="315"/>
        <end position="329"/>
    </location>
</feature>
<dbReference type="PROSITE" id="PS00624">
    <property type="entry name" value="GMC_OXRED_2"/>
    <property type="match status" value="1"/>
</dbReference>
<evidence type="ECO:0000256" key="1">
    <source>
        <dbReference type="ARBA" id="ARBA00001974"/>
    </source>
</evidence>
<keyword evidence="4 10" id="KW-0732">Signal</keyword>
<evidence type="ECO:0000259" key="11">
    <source>
        <dbReference type="PROSITE" id="PS00623"/>
    </source>
</evidence>
<dbReference type="Pfam" id="PF05199">
    <property type="entry name" value="GMC_oxred_C"/>
    <property type="match status" value="1"/>
</dbReference>
<organism evidence="13 14">
    <name type="scientific">Lentinula raphanica</name>
    <dbReference type="NCBI Taxonomy" id="153919"/>
    <lineage>
        <taxon>Eukaryota</taxon>
        <taxon>Fungi</taxon>
        <taxon>Dikarya</taxon>
        <taxon>Basidiomycota</taxon>
        <taxon>Agaricomycotina</taxon>
        <taxon>Agaricomycetes</taxon>
        <taxon>Agaricomycetidae</taxon>
        <taxon>Agaricales</taxon>
        <taxon>Marasmiineae</taxon>
        <taxon>Omphalotaceae</taxon>
        <taxon>Lentinula</taxon>
    </lineage>
</organism>
<comment type="cofactor">
    <cofactor evidence="1">
        <name>FAD</name>
        <dbReference type="ChEBI" id="CHEBI:57692"/>
    </cofactor>
</comment>
<gene>
    <name evidence="13" type="ORF">F5878DRAFT_612925</name>
</gene>
<feature type="chain" id="PRO_5041362287" evidence="10">
    <location>
        <begin position="22"/>
        <end position="635"/>
    </location>
</feature>
<accession>A0AA38UGF6</accession>
<feature type="active site" description="Proton donor" evidence="8">
    <location>
        <position position="565"/>
    </location>
</feature>
<name>A0AA38UGF6_9AGAR</name>
<proteinExistence type="inferred from homology"/>
<evidence type="ECO:0000256" key="4">
    <source>
        <dbReference type="ARBA" id="ARBA00022729"/>
    </source>
</evidence>
<dbReference type="SUPFAM" id="SSF54373">
    <property type="entry name" value="FAD-linked reductases, C-terminal domain"/>
    <property type="match status" value="1"/>
</dbReference>
<dbReference type="SUPFAM" id="SSF51905">
    <property type="entry name" value="FAD/NAD(P)-binding domain"/>
    <property type="match status" value="1"/>
</dbReference>
<evidence type="ECO:0000256" key="2">
    <source>
        <dbReference type="ARBA" id="ARBA00010790"/>
    </source>
</evidence>
<evidence type="ECO:0000313" key="13">
    <source>
        <dbReference type="EMBL" id="KAJ3840539.1"/>
    </source>
</evidence>
<feature type="domain" description="Glucose-methanol-choline oxidoreductase N-terminal" evidence="11">
    <location>
        <begin position="122"/>
        <end position="145"/>
    </location>
</feature>
<keyword evidence="14" id="KW-1185">Reference proteome</keyword>
<evidence type="ECO:0000256" key="6">
    <source>
        <dbReference type="ARBA" id="ARBA00023002"/>
    </source>
</evidence>
<evidence type="ECO:0000256" key="10">
    <source>
        <dbReference type="SAM" id="SignalP"/>
    </source>
</evidence>
<keyword evidence="3 9" id="KW-0285">Flavoprotein</keyword>
<dbReference type="Proteomes" id="UP001163846">
    <property type="component" value="Unassembled WGS sequence"/>
</dbReference>
<evidence type="ECO:0000256" key="9">
    <source>
        <dbReference type="RuleBase" id="RU003968"/>
    </source>
</evidence>
<dbReference type="InterPro" id="IPR000172">
    <property type="entry name" value="GMC_OxRdtase_N"/>
</dbReference>
<dbReference type="InterPro" id="IPR036188">
    <property type="entry name" value="FAD/NAD-bd_sf"/>
</dbReference>
<evidence type="ECO:0000256" key="8">
    <source>
        <dbReference type="PIRSR" id="PIRSR000137-1"/>
    </source>
</evidence>
<dbReference type="InterPro" id="IPR007867">
    <property type="entry name" value="GMC_OxRtase_C"/>
</dbReference>
<evidence type="ECO:0000256" key="5">
    <source>
        <dbReference type="ARBA" id="ARBA00022827"/>
    </source>
</evidence>
<evidence type="ECO:0000256" key="3">
    <source>
        <dbReference type="ARBA" id="ARBA00022630"/>
    </source>
</evidence>
<comment type="caution">
    <text evidence="13">The sequence shown here is derived from an EMBL/GenBank/DDBJ whole genome shotgun (WGS) entry which is preliminary data.</text>
</comment>
<sequence length="635" mass="67633">MASLYHLSAVLLLSIIPFTTSTACGINSTTAITTDAQAFSAIEFDYVIVGAGAGGLAIATRLAEIEGTTVGIIEAGVFHDGDPVIDVPGNVGQALGNSTYDWSFETIPQPGAAGRILTLPRGKMLGGSTGINNMAWTRASRAEYDAWESFGPNNGWNWDGMLPHLKQPVDVAPNRTGLPLVDFEMYEPTFEGFSGPVSASFNAWYSDVFSPYLAAANSSGIPSNLDPDAGTTAGLMNSRSNVERDTGTRSYAASAYYCSHASQPNFRVLVNSQAIRVVLKKATLPGLYVATGVEFVSNNNTYTAMAKKDVILSAGTIQSPQLLELSGIGNSSILKRVGIEPLIDLPEVGENMQDHVFAPAQYQLKPGILTFDALRINATIAAEQSAIYAQNGTGMFSGTDSALSFLPLDLFLDNQTIGSLIDSFDTVVTENSTSVFRKAQYEIQKDWLRQGHVPQSEIIMWSRGAAPLANESYITLLSGVLHPASRGSVHVGSKDPLERPVINAGWLEADFDVLVVLQTLKFALEIATLEPLVSMIDSRVLPPPDIQDDQALIEFIRENAASASHPMGTIAMAPRGSGGVVDGNLIVYGTTNLRVCDASIIPNGIGTHLQSTIYGIGEKLAAMIQDAQNTADCDS</sequence>
<dbReference type="PROSITE" id="PS00623">
    <property type="entry name" value="GMC_OXRED_1"/>
    <property type="match status" value="1"/>
</dbReference>
<dbReference type="GO" id="GO:0016614">
    <property type="term" value="F:oxidoreductase activity, acting on CH-OH group of donors"/>
    <property type="evidence" value="ECO:0007669"/>
    <property type="project" value="InterPro"/>
</dbReference>
<feature type="active site" description="Proton acceptor" evidence="8">
    <location>
        <position position="608"/>
    </location>
</feature>
<evidence type="ECO:0000259" key="12">
    <source>
        <dbReference type="PROSITE" id="PS00624"/>
    </source>
</evidence>
<dbReference type="InterPro" id="IPR012132">
    <property type="entry name" value="GMC_OxRdtase"/>
</dbReference>
<reference evidence="13" key="1">
    <citation type="submission" date="2022-08" db="EMBL/GenBank/DDBJ databases">
        <authorList>
            <consortium name="DOE Joint Genome Institute"/>
            <person name="Min B."/>
            <person name="Riley R."/>
            <person name="Sierra-Patev S."/>
            <person name="Naranjo-Ortiz M."/>
            <person name="Looney B."/>
            <person name="Konkel Z."/>
            <person name="Slot J.C."/>
            <person name="Sakamoto Y."/>
            <person name="Steenwyk J.L."/>
            <person name="Rokas A."/>
            <person name="Carro J."/>
            <person name="Camarero S."/>
            <person name="Ferreira P."/>
            <person name="Molpeceres G."/>
            <person name="Ruiz-Duenas F.J."/>
            <person name="Serrano A."/>
            <person name="Henrissat B."/>
            <person name="Drula E."/>
            <person name="Hughes K.W."/>
            <person name="Mata J.L."/>
            <person name="Ishikawa N.K."/>
            <person name="Vargas-Isla R."/>
            <person name="Ushijima S."/>
            <person name="Smith C.A."/>
            <person name="Ahrendt S."/>
            <person name="Andreopoulos W."/>
            <person name="He G."/>
            <person name="Labutti K."/>
            <person name="Lipzen A."/>
            <person name="Ng V."/>
            <person name="Sandor L."/>
            <person name="Barry K."/>
            <person name="Martinez A.T."/>
            <person name="Xiao Y."/>
            <person name="Gibbons J.G."/>
            <person name="Terashima K."/>
            <person name="Hibbett D.S."/>
            <person name="Grigoriev I.V."/>
        </authorList>
    </citation>
    <scope>NUCLEOTIDE SEQUENCE</scope>
    <source>
        <strain evidence="13">TFB9207</strain>
    </source>
</reference>
<protein>
    <submittedName>
        <fullName evidence="13">Alcohol oxidase</fullName>
    </submittedName>
</protein>
<keyword evidence="6" id="KW-0560">Oxidoreductase</keyword>
<dbReference type="Pfam" id="PF00732">
    <property type="entry name" value="GMC_oxred_N"/>
    <property type="match status" value="1"/>
</dbReference>
<dbReference type="Gene3D" id="3.30.560.10">
    <property type="entry name" value="Glucose Oxidase, domain 3"/>
    <property type="match status" value="1"/>
</dbReference>
<dbReference type="PANTHER" id="PTHR11552">
    <property type="entry name" value="GLUCOSE-METHANOL-CHOLINE GMC OXIDOREDUCTASE"/>
    <property type="match status" value="1"/>
</dbReference>
<dbReference type="EMBL" id="MU806075">
    <property type="protein sequence ID" value="KAJ3840539.1"/>
    <property type="molecule type" value="Genomic_DNA"/>
</dbReference>
<dbReference type="Gene3D" id="3.50.50.60">
    <property type="entry name" value="FAD/NAD(P)-binding domain"/>
    <property type="match status" value="1"/>
</dbReference>